<keyword evidence="1" id="KW-0812">Transmembrane</keyword>
<reference evidence="2 3" key="1">
    <citation type="submission" date="2015-09" db="EMBL/GenBank/DDBJ databases">
        <authorList>
            <consortium name="Swine Surveillance"/>
        </authorList>
    </citation>
    <scope>NUCLEOTIDE SEQUENCE [LARGE SCALE GENOMIC DNA]</scope>
    <source>
        <strain evidence="2 3">CECT 4357</strain>
    </source>
</reference>
<dbReference type="AlphaFoldDB" id="A0A0P1FNB8"/>
<dbReference type="OrthoDB" id="159440at2"/>
<gene>
    <name evidence="2" type="ORF">TG4357_00202</name>
</gene>
<keyword evidence="1" id="KW-0472">Membrane</keyword>
<dbReference type="RefSeq" id="WP_139193584.1">
    <property type="nucleotide sequence ID" value="NZ_CP051181.1"/>
</dbReference>
<protein>
    <submittedName>
        <fullName evidence="2">Uncharacterized protein</fullName>
    </submittedName>
</protein>
<name>A0A0P1FNB8_THAGE</name>
<evidence type="ECO:0000313" key="3">
    <source>
        <dbReference type="Proteomes" id="UP000051587"/>
    </source>
</evidence>
<evidence type="ECO:0000256" key="1">
    <source>
        <dbReference type="SAM" id="Phobius"/>
    </source>
</evidence>
<dbReference type="Proteomes" id="UP000051587">
    <property type="component" value="Unassembled WGS sequence"/>
</dbReference>
<sequence length="114" mass="13281">MKRPAPLHVLWEHHKPTMILLGLALVLAVFFTVRFTLHWVYWQDHRNLRPDIEPWMTVGYVAHAWHTPALDLATLLGQPEDIRRKTLEEIAHEQNRPVAELIAELNAVLEKVAQ</sequence>
<dbReference type="STRING" id="53501.SAMN04488043_103102"/>
<keyword evidence="3" id="KW-1185">Reference proteome</keyword>
<organism evidence="2 3">
    <name type="scientific">Thalassovita gelatinovora</name>
    <name type="common">Thalassobius gelatinovorus</name>
    <dbReference type="NCBI Taxonomy" id="53501"/>
    <lineage>
        <taxon>Bacteria</taxon>
        <taxon>Pseudomonadati</taxon>
        <taxon>Pseudomonadota</taxon>
        <taxon>Alphaproteobacteria</taxon>
        <taxon>Rhodobacterales</taxon>
        <taxon>Roseobacteraceae</taxon>
        <taxon>Thalassovita</taxon>
    </lineage>
</organism>
<proteinExistence type="predicted"/>
<keyword evidence="1" id="KW-1133">Transmembrane helix</keyword>
<feature type="transmembrane region" description="Helical" evidence="1">
    <location>
        <begin position="20"/>
        <end position="42"/>
    </location>
</feature>
<accession>A0A0P1FNB8</accession>
<evidence type="ECO:0000313" key="2">
    <source>
        <dbReference type="EMBL" id="CUH62605.1"/>
    </source>
</evidence>
<dbReference type="EMBL" id="CYSA01000003">
    <property type="protein sequence ID" value="CUH62605.1"/>
    <property type="molecule type" value="Genomic_DNA"/>
</dbReference>